<dbReference type="CDD" id="cd12148">
    <property type="entry name" value="fungal_TF_MHR"/>
    <property type="match status" value="1"/>
</dbReference>
<evidence type="ECO:0000256" key="3">
    <source>
        <dbReference type="SAM" id="MobiDB-lite"/>
    </source>
</evidence>
<dbReference type="EMBL" id="CP014584">
    <property type="protein sequence ID" value="ANZ73607.1"/>
    <property type="molecule type" value="Genomic_DNA"/>
</dbReference>
<dbReference type="InterPro" id="IPR036864">
    <property type="entry name" value="Zn2-C6_fun-type_DNA-bd_sf"/>
</dbReference>
<dbReference type="PROSITE" id="PS50048">
    <property type="entry name" value="ZN2_CY6_FUNGAL_2"/>
    <property type="match status" value="1"/>
</dbReference>
<dbReference type="PROSITE" id="PS00463">
    <property type="entry name" value="ZN2_CY6_FUNGAL_1"/>
    <property type="match status" value="1"/>
</dbReference>
<feature type="compositionally biased region" description="Basic and acidic residues" evidence="3">
    <location>
        <begin position="60"/>
        <end position="70"/>
    </location>
</feature>
<keyword evidence="6" id="KW-1185">Reference proteome</keyword>
<dbReference type="GO" id="GO:0003677">
    <property type="term" value="F:DNA binding"/>
    <property type="evidence" value="ECO:0007669"/>
    <property type="project" value="InterPro"/>
</dbReference>
<dbReference type="InterPro" id="IPR001138">
    <property type="entry name" value="Zn2Cys6_DnaBD"/>
</dbReference>
<accession>A0A1B2J6K6</accession>
<protein>
    <submittedName>
        <fullName evidence="5">BA75_01542T0</fullName>
    </submittedName>
</protein>
<gene>
    <name evidence="5" type="ORF">ATY40_BA7501542</name>
</gene>
<dbReference type="Pfam" id="PF04082">
    <property type="entry name" value="Fungal_trans"/>
    <property type="match status" value="1"/>
</dbReference>
<sequence>MDNTRKKLKHVSKACLRCRGRHMKCDGQQPVCGRCVDEEAECIYVKSNRGGSRKKGVSRFNKDDPDSSHRMHDLEKQQLDDLMRLPCTRNPDGSLNFTKAASLTCDKDCLNHPTDEAPPCMSQSDTLHPTFNGKQAIDVNQVLFTEKPPRHKRSFTEPITIPTSMVEDLDLEKIIDNYYTLFHDVHPFLPHRVEITDYLNSIPNNYDLILAMKLIGDGQATTVYAKDSESVNFTVLRILNYVKQIGKDFVTLQTLLLLSMVAHISSLHDLSAMLRKNLVDLCLELQLNYLDDSNLIGTMKVDINEFPVNPEDGNHKVVETIVSTPRTSHINKDVLIETIRRTFWECYFFDTISGTANGVSISRLTMIHALIQWPTQPRLEQFDYKSRSRACKLVNDAIRLNVALQEDKEIDSHLTKMKAAIGNWEMQLENPELFETPYLINRSGFVNEGIHQAMMLFNYARIFTHRPFSYLWRPEVELNCDTRSSYKDGKKFARKLEFDSRKIIETRKTIESANSIAKTLLDTSPSNIRKRTPFYACSLAFACLIHLSAYAWVESSIKYFEENEDFDLEDIVKTFDVSELSIYVEYIKLELGGIYSISTHWSLSSKLANHIKETIAKVSPALSATINPTFIKLNRTSNRQLPVSLENSISTGSSSQLLDSSRPRTAMTANSIPQSTSLTSNSISASHFQSQMVQPVQDSEFHQEMTSGFDRLISPIYFPSPDSAYSDTGCDWIDKNFLELDNFQV</sequence>
<dbReference type="GO" id="GO:0000981">
    <property type="term" value="F:DNA-binding transcription factor activity, RNA polymerase II-specific"/>
    <property type="evidence" value="ECO:0007669"/>
    <property type="project" value="InterPro"/>
</dbReference>
<dbReference type="CDD" id="cd00067">
    <property type="entry name" value="GAL4"/>
    <property type="match status" value="1"/>
</dbReference>
<dbReference type="PANTHER" id="PTHR47431:SF1">
    <property type="entry name" value="ZN(II)2CYS6 TRANSCRIPTION FACTOR (EUROFUNG)"/>
    <property type="match status" value="1"/>
</dbReference>
<keyword evidence="1" id="KW-0479">Metal-binding</keyword>
<reference evidence="5 6" key="1">
    <citation type="submission" date="2016-02" db="EMBL/GenBank/DDBJ databases">
        <title>Comparative genomic and transcriptomic foundation for Pichia pastoris.</title>
        <authorList>
            <person name="Love K.R."/>
            <person name="Shah K.A."/>
            <person name="Whittaker C.A."/>
            <person name="Wu J."/>
            <person name="Bartlett M.C."/>
            <person name="Ma D."/>
            <person name="Leeson R.L."/>
            <person name="Priest M."/>
            <person name="Young S.K."/>
            <person name="Love J.C."/>
        </authorList>
    </citation>
    <scope>NUCLEOTIDE SEQUENCE [LARGE SCALE GENOMIC DNA]</scope>
    <source>
        <strain evidence="5 6">ATCC 28485</strain>
    </source>
</reference>
<dbReference type="GO" id="GO:0008270">
    <property type="term" value="F:zinc ion binding"/>
    <property type="evidence" value="ECO:0007669"/>
    <property type="project" value="InterPro"/>
</dbReference>
<evidence type="ECO:0000313" key="5">
    <source>
        <dbReference type="EMBL" id="ANZ73607.1"/>
    </source>
</evidence>
<dbReference type="AlphaFoldDB" id="A0A1B2J6K6"/>
<evidence type="ECO:0000256" key="1">
    <source>
        <dbReference type="ARBA" id="ARBA00022723"/>
    </source>
</evidence>
<organism evidence="5 6">
    <name type="scientific">Komagataella pastoris</name>
    <name type="common">Yeast</name>
    <name type="synonym">Pichia pastoris</name>
    <dbReference type="NCBI Taxonomy" id="4922"/>
    <lineage>
        <taxon>Eukaryota</taxon>
        <taxon>Fungi</taxon>
        <taxon>Dikarya</taxon>
        <taxon>Ascomycota</taxon>
        <taxon>Saccharomycotina</taxon>
        <taxon>Pichiomycetes</taxon>
        <taxon>Pichiales</taxon>
        <taxon>Pichiaceae</taxon>
        <taxon>Komagataella</taxon>
    </lineage>
</organism>
<dbReference type="SUPFAM" id="SSF57701">
    <property type="entry name" value="Zn2/Cys6 DNA-binding domain"/>
    <property type="match status" value="1"/>
</dbReference>
<dbReference type="OrthoDB" id="2399539at2759"/>
<evidence type="ECO:0000259" key="4">
    <source>
        <dbReference type="PROSITE" id="PS50048"/>
    </source>
</evidence>
<feature type="domain" description="Zn(2)-C6 fungal-type" evidence="4">
    <location>
        <begin position="14"/>
        <end position="44"/>
    </location>
</feature>
<proteinExistence type="predicted"/>
<dbReference type="GO" id="GO:0006351">
    <property type="term" value="P:DNA-templated transcription"/>
    <property type="evidence" value="ECO:0007669"/>
    <property type="project" value="InterPro"/>
</dbReference>
<dbReference type="PANTHER" id="PTHR47431">
    <property type="entry name" value="ZN(II)2CYS6 TRANSCRIPTION FACTOR (EUROFUNG)-RELATED"/>
    <property type="match status" value="1"/>
</dbReference>
<dbReference type="Gene3D" id="4.10.240.10">
    <property type="entry name" value="Zn(2)-C6 fungal-type DNA-binding domain"/>
    <property type="match status" value="1"/>
</dbReference>
<dbReference type="SMART" id="SM00066">
    <property type="entry name" value="GAL4"/>
    <property type="match status" value="1"/>
</dbReference>
<keyword evidence="2" id="KW-0539">Nucleus</keyword>
<evidence type="ECO:0000256" key="2">
    <source>
        <dbReference type="ARBA" id="ARBA00023242"/>
    </source>
</evidence>
<dbReference type="InterPro" id="IPR007219">
    <property type="entry name" value="XnlR_reg_dom"/>
</dbReference>
<dbReference type="Pfam" id="PF00172">
    <property type="entry name" value="Zn_clus"/>
    <property type="match status" value="1"/>
</dbReference>
<dbReference type="Proteomes" id="UP000094565">
    <property type="component" value="Chromosome 1"/>
</dbReference>
<name>A0A1B2J6K6_PICPA</name>
<evidence type="ECO:0000313" key="6">
    <source>
        <dbReference type="Proteomes" id="UP000094565"/>
    </source>
</evidence>
<feature type="region of interest" description="Disordered" evidence="3">
    <location>
        <begin position="49"/>
        <end position="70"/>
    </location>
</feature>